<feature type="transmembrane region" description="Helical" evidence="1">
    <location>
        <begin position="282"/>
        <end position="300"/>
    </location>
</feature>
<keyword evidence="3" id="KW-1185">Reference proteome</keyword>
<feature type="transmembrane region" description="Helical" evidence="1">
    <location>
        <begin position="257"/>
        <end position="276"/>
    </location>
</feature>
<evidence type="ECO:0000313" key="2">
    <source>
        <dbReference type="EMBL" id="CAK92062.1"/>
    </source>
</evidence>
<dbReference type="RefSeq" id="XP_001459459.1">
    <property type="nucleotide sequence ID" value="XM_001459422.2"/>
</dbReference>
<name>A0E9U5_PARTE</name>
<feature type="transmembrane region" description="Helical" evidence="1">
    <location>
        <begin position="312"/>
        <end position="329"/>
    </location>
</feature>
<reference evidence="2 3" key="1">
    <citation type="journal article" date="2006" name="Nature">
        <title>Global trends of whole-genome duplications revealed by the ciliate Paramecium tetraurelia.</title>
        <authorList>
            <consortium name="Genoscope"/>
            <person name="Aury J.-M."/>
            <person name="Jaillon O."/>
            <person name="Duret L."/>
            <person name="Noel B."/>
            <person name="Jubin C."/>
            <person name="Porcel B.M."/>
            <person name="Segurens B."/>
            <person name="Daubin V."/>
            <person name="Anthouard V."/>
            <person name="Aiach N."/>
            <person name="Arnaiz O."/>
            <person name="Billaut A."/>
            <person name="Beisson J."/>
            <person name="Blanc I."/>
            <person name="Bouhouche K."/>
            <person name="Camara F."/>
            <person name="Duharcourt S."/>
            <person name="Guigo R."/>
            <person name="Gogendeau D."/>
            <person name="Katinka M."/>
            <person name="Keller A.-M."/>
            <person name="Kissmehl R."/>
            <person name="Klotz C."/>
            <person name="Koll F."/>
            <person name="Le Moue A."/>
            <person name="Lepere C."/>
            <person name="Malinsky S."/>
            <person name="Nowacki M."/>
            <person name="Nowak J.K."/>
            <person name="Plattner H."/>
            <person name="Poulain J."/>
            <person name="Ruiz F."/>
            <person name="Serrano V."/>
            <person name="Zagulski M."/>
            <person name="Dessen P."/>
            <person name="Betermier M."/>
            <person name="Weissenbach J."/>
            <person name="Scarpelli C."/>
            <person name="Schachter V."/>
            <person name="Sperling L."/>
            <person name="Meyer E."/>
            <person name="Cohen J."/>
            <person name="Wincker P."/>
        </authorList>
    </citation>
    <scope>NUCLEOTIDE SEQUENCE [LARGE SCALE GENOMIC DNA]</scope>
    <source>
        <strain evidence="2 3">Stock d4-2</strain>
    </source>
</reference>
<dbReference type="HOGENOM" id="CLU_720533_0_0_1"/>
<evidence type="ECO:0008006" key="4">
    <source>
        <dbReference type="Google" id="ProtNLM"/>
    </source>
</evidence>
<dbReference type="Proteomes" id="UP000000600">
    <property type="component" value="Unassembled WGS sequence"/>
</dbReference>
<dbReference type="AlphaFoldDB" id="A0E9U5"/>
<gene>
    <name evidence="2" type="ORF">GSPATT00024793001</name>
</gene>
<accession>A0E9U5</accession>
<keyword evidence="1" id="KW-0812">Transmembrane</keyword>
<organism evidence="2 3">
    <name type="scientific">Paramecium tetraurelia</name>
    <dbReference type="NCBI Taxonomy" id="5888"/>
    <lineage>
        <taxon>Eukaryota</taxon>
        <taxon>Sar</taxon>
        <taxon>Alveolata</taxon>
        <taxon>Ciliophora</taxon>
        <taxon>Intramacronucleata</taxon>
        <taxon>Oligohymenophorea</taxon>
        <taxon>Peniculida</taxon>
        <taxon>Parameciidae</taxon>
        <taxon>Paramecium</taxon>
    </lineage>
</organism>
<dbReference type="EMBL" id="CT868666">
    <property type="protein sequence ID" value="CAK92062.1"/>
    <property type="molecule type" value="Genomic_DNA"/>
</dbReference>
<keyword evidence="1" id="KW-0472">Membrane</keyword>
<sequence>MCFKGNLSQPKANNSTILVQSSSFSAYTLQFYLVQQPIQQIKMYQHNYIDSFKYYAQSIFIKFLRILSNEGQIISIKYDTVGIVINTSLLSQYLIDCQETLRIQIFFAYGNFSISLRSIKNIIIYLFTYFLLILNQLKANLLIKIPSTFLKIMILFIPNCYRINNIIIKCKQINYNQNLYYFKITFRTAKCINDSTYYPAKTQITALLQLNLKARCNGVHFSLSNSFWFSYLSKSLSIFWQFNILLQMLKHMMQKILLLWFSSFHILTIVTAKSIINITQSIFCINRLNILYLIYFFSFIQICNQQSQQQQLQFIYQMLIYFISLLSIINCQCIENAYLQIPNSVRKQQSETDVIKRLEGEYIIDMVRISKQMINQKYKYFNPN</sequence>
<protein>
    <recommendedName>
        <fullName evidence="4">Transmembrane protein</fullName>
    </recommendedName>
</protein>
<proteinExistence type="predicted"/>
<keyword evidence="1" id="KW-1133">Transmembrane helix</keyword>
<dbReference type="GeneID" id="5045244"/>
<dbReference type="KEGG" id="ptm:GSPATT00024793001"/>
<evidence type="ECO:0000256" key="1">
    <source>
        <dbReference type="SAM" id="Phobius"/>
    </source>
</evidence>
<evidence type="ECO:0000313" key="3">
    <source>
        <dbReference type="Proteomes" id="UP000000600"/>
    </source>
</evidence>
<dbReference type="InParanoid" id="A0E9U5"/>